<dbReference type="EMBL" id="MZXX01000023">
    <property type="protein sequence ID" value="RXT43020.1"/>
    <property type="molecule type" value="Genomic_DNA"/>
</dbReference>
<dbReference type="Proteomes" id="UP000290444">
    <property type="component" value="Unassembled WGS sequence"/>
</dbReference>
<comment type="caution">
    <text evidence="1">The sequence shown here is derived from an EMBL/GenBank/DDBJ whole genome shotgun (WGS) entry which is preliminary data.</text>
</comment>
<reference evidence="1 2" key="1">
    <citation type="submission" date="2017-03" db="EMBL/GenBank/DDBJ databases">
        <authorList>
            <person name="Safronova V.I."/>
            <person name="Sazanova A.L."/>
            <person name="Chirak E.R."/>
        </authorList>
    </citation>
    <scope>NUCLEOTIDE SEQUENCE [LARGE SCALE GENOMIC DNA]</scope>
    <source>
        <strain evidence="1 2">Opo-242</strain>
    </source>
</reference>
<gene>
    <name evidence="1" type="ORF">B5V01_21080</name>
</gene>
<sequence>MIRHMGKKAKHKAKQAIEVPIDGPLESEAAYYARKVGITRDEAAKIIREAHAPKLVYSPQGKGPPT</sequence>
<dbReference type="AlphaFoldDB" id="A0A4Q1UXH9"/>
<evidence type="ECO:0000313" key="1">
    <source>
        <dbReference type="EMBL" id="RXT43020.1"/>
    </source>
</evidence>
<organism evidence="1 2">
    <name type="scientific">Mesorhizobium erdmanii</name>
    <dbReference type="NCBI Taxonomy" id="1777866"/>
    <lineage>
        <taxon>Bacteria</taxon>
        <taxon>Pseudomonadati</taxon>
        <taxon>Pseudomonadota</taxon>
        <taxon>Alphaproteobacteria</taxon>
        <taxon>Hyphomicrobiales</taxon>
        <taxon>Phyllobacteriaceae</taxon>
        <taxon>Mesorhizobium</taxon>
    </lineage>
</organism>
<accession>A0A4Q1UXH9</accession>
<proteinExistence type="predicted"/>
<name>A0A4Q1UXH9_9HYPH</name>
<evidence type="ECO:0000313" key="2">
    <source>
        <dbReference type="Proteomes" id="UP000290444"/>
    </source>
</evidence>
<protein>
    <submittedName>
        <fullName evidence="1">Uncharacterized protein</fullName>
    </submittedName>
</protein>